<evidence type="ECO:0000256" key="6">
    <source>
        <dbReference type="ARBA" id="ARBA00034125"/>
    </source>
</evidence>
<keyword evidence="2" id="KW-1003">Cell membrane</keyword>
<feature type="transmembrane region" description="Helical" evidence="7">
    <location>
        <begin position="346"/>
        <end position="368"/>
    </location>
</feature>
<dbReference type="Pfam" id="PF13508">
    <property type="entry name" value="Acetyltransf_7"/>
    <property type="match status" value="1"/>
</dbReference>
<evidence type="ECO:0000256" key="4">
    <source>
        <dbReference type="ARBA" id="ARBA00022989"/>
    </source>
</evidence>
<dbReference type="PANTHER" id="PTHR34390">
    <property type="entry name" value="UPF0442 PROTEIN YJJB-RELATED"/>
    <property type="match status" value="1"/>
</dbReference>
<keyword evidence="10" id="KW-1185">Reference proteome</keyword>
<keyword evidence="4 7" id="KW-1133">Transmembrane helix</keyword>
<organism evidence="9 10">
    <name type="scientific">Dorea acetigenes</name>
    <dbReference type="NCBI Taxonomy" id="2981787"/>
    <lineage>
        <taxon>Bacteria</taxon>
        <taxon>Bacillati</taxon>
        <taxon>Bacillota</taxon>
        <taxon>Clostridia</taxon>
        <taxon>Lachnospirales</taxon>
        <taxon>Lachnospiraceae</taxon>
        <taxon>Dorea</taxon>
    </lineage>
</organism>
<keyword evidence="3 7" id="KW-0812">Transmembrane</keyword>
<dbReference type="Proteomes" id="UP001652431">
    <property type="component" value="Unassembled WGS sequence"/>
</dbReference>
<evidence type="ECO:0000313" key="10">
    <source>
        <dbReference type="Proteomes" id="UP001652431"/>
    </source>
</evidence>
<dbReference type="PANTHER" id="PTHR34390:SF2">
    <property type="entry name" value="SUCCINATE TRANSPORTER SUBUNIT YJJP-RELATED"/>
    <property type="match status" value="1"/>
</dbReference>
<feature type="transmembrane region" description="Helical" evidence="7">
    <location>
        <begin position="316"/>
        <end position="334"/>
    </location>
</feature>
<dbReference type="Gene3D" id="3.40.630.30">
    <property type="match status" value="1"/>
</dbReference>
<dbReference type="InterPro" id="IPR000182">
    <property type="entry name" value="GNAT_dom"/>
</dbReference>
<keyword evidence="5 7" id="KW-0472">Membrane</keyword>
<comment type="caution">
    <text evidence="9">The sequence shown here is derived from an EMBL/GenBank/DDBJ whole genome shotgun (WGS) entry which is preliminary data.</text>
</comment>
<reference evidence="9 10" key="1">
    <citation type="journal article" date="2021" name="ISME Commun">
        <title>Automated analysis of genomic sequences facilitates high-throughput and comprehensive description of bacteria.</title>
        <authorList>
            <person name="Hitch T.C.A."/>
        </authorList>
    </citation>
    <scope>NUCLEOTIDE SEQUENCE [LARGE SCALE GENOMIC DNA]</scope>
    <source>
        <strain evidence="9 10">Sanger_03</strain>
    </source>
</reference>
<dbReference type="RefSeq" id="WP_158368374.1">
    <property type="nucleotide sequence ID" value="NZ_JAOQJU010000002.1"/>
</dbReference>
<accession>A0ABT2RJX2</accession>
<dbReference type="SUPFAM" id="SSF55729">
    <property type="entry name" value="Acyl-CoA N-acyltransferases (Nat)"/>
    <property type="match status" value="1"/>
</dbReference>
<proteinExistence type="inferred from homology"/>
<sequence length="407" mass="45147">MEIQQIIDNKKEYLDLLLQADPQEDMIDRYLDTGDMFALYENGIVQTVAVVVLLKNRKCELKNIATREDAQGHGYAKYLIHYLCEHYSSQCDFMYVGTGNCRKSIGFYEKCGFVNSHILAGFFVDNYREPIYEDGIQLTDMVYLKKKLDSEVDLKKVLDFALDAGSILLKNGGEIFRVDETIFHICNRFHVDKVDTFTLSHAIIISAENHEGEVYTRVRNVPLSSTHLGIVAEVNALSREIASGKVGLDEAIARLEQIEKIPPKKDYFQILAAGVGSGCFGLLLKAGVEESLIAFVIGCILYVWVLTAKKHHISKIIMNIVGGVLITILAIGVMQISSVPLKLDGMIIGSIMPLIPGVAFVSAIRDIADSDFLSGTVRMIDAVLVFVYIAIGVGFTLGLYNNIWGGF</sequence>
<dbReference type="InterPro" id="IPR016181">
    <property type="entry name" value="Acyl_CoA_acyltransferase"/>
</dbReference>
<evidence type="ECO:0000256" key="1">
    <source>
        <dbReference type="ARBA" id="ARBA00004651"/>
    </source>
</evidence>
<comment type="similarity">
    <text evidence="6">Belongs to the ThrE exporter (TC 2.A.79) family.</text>
</comment>
<feature type="transmembrane region" description="Helical" evidence="7">
    <location>
        <begin position="380"/>
        <end position="400"/>
    </location>
</feature>
<comment type="subcellular location">
    <subcellularLocation>
        <location evidence="1">Cell membrane</location>
        <topology evidence="1">Multi-pass membrane protein</topology>
    </subcellularLocation>
</comment>
<dbReference type="EMBL" id="JAOQJU010000002">
    <property type="protein sequence ID" value="MCU6685713.1"/>
    <property type="molecule type" value="Genomic_DNA"/>
</dbReference>
<evidence type="ECO:0000256" key="7">
    <source>
        <dbReference type="SAM" id="Phobius"/>
    </source>
</evidence>
<evidence type="ECO:0000259" key="8">
    <source>
        <dbReference type="PROSITE" id="PS51186"/>
    </source>
</evidence>
<evidence type="ECO:0000256" key="3">
    <source>
        <dbReference type="ARBA" id="ARBA00022692"/>
    </source>
</evidence>
<protein>
    <submittedName>
        <fullName evidence="9">GNAT family N-acetyltransferase</fullName>
    </submittedName>
</protein>
<name>A0ABT2RJX2_9FIRM</name>
<dbReference type="InterPro" id="IPR050539">
    <property type="entry name" value="ThrE_Dicarb/AminoAcid_Exp"/>
</dbReference>
<feature type="transmembrane region" description="Helical" evidence="7">
    <location>
        <begin position="292"/>
        <end position="309"/>
    </location>
</feature>
<dbReference type="InterPro" id="IPR010619">
    <property type="entry name" value="ThrE-like_N"/>
</dbReference>
<evidence type="ECO:0000256" key="5">
    <source>
        <dbReference type="ARBA" id="ARBA00023136"/>
    </source>
</evidence>
<feature type="domain" description="N-acetyltransferase" evidence="8">
    <location>
        <begin position="1"/>
        <end position="149"/>
    </location>
</feature>
<evidence type="ECO:0000256" key="2">
    <source>
        <dbReference type="ARBA" id="ARBA00022475"/>
    </source>
</evidence>
<evidence type="ECO:0000313" key="9">
    <source>
        <dbReference type="EMBL" id="MCU6685713.1"/>
    </source>
</evidence>
<dbReference type="PROSITE" id="PS51186">
    <property type="entry name" value="GNAT"/>
    <property type="match status" value="1"/>
</dbReference>
<gene>
    <name evidence="9" type="ORF">OCV99_03915</name>
</gene>
<dbReference type="Pfam" id="PF06738">
    <property type="entry name" value="ThrE"/>
    <property type="match status" value="1"/>
</dbReference>